<keyword evidence="6 8" id="KW-0472">Membrane</keyword>
<evidence type="ECO:0000256" key="8">
    <source>
        <dbReference type="PROSITE-ProRule" id="PRU01360"/>
    </source>
</evidence>
<dbReference type="Gene3D" id="2.60.40.1120">
    <property type="entry name" value="Carboxypeptidase-like, regulatory domain"/>
    <property type="match status" value="1"/>
</dbReference>
<accession>A0A1I5T497</accession>
<evidence type="ECO:0000256" key="4">
    <source>
        <dbReference type="ARBA" id="ARBA00022692"/>
    </source>
</evidence>
<keyword evidence="3 8" id="KW-1134">Transmembrane beta strand</keyword>
<dbReference type="Pfam" id="PF13715">
    <property type="entry name" value="CarbopepD_reg_2"/>
    <property type="match status" value="1"/>
</dbReference>
<dbReference type="InterPro" id="IPR000531">
    <property type="entry name" value="Beta-barrel_TonB"/>
</dbReference>
<protein>
    <submittedName>
        <fullName evidence="12">TonB-linked outer membrane protein, SusC/RagA family</fullName>
    </submittedName>
</protein>
<keyword evidence="5 9" id="KW-0798">TonB box</keyword>
<evidence type="ECO:0000313" key="12">
    <source>
        <dbReference type="EMBL" id="SFP77882.1"/>
    </source>
</evidence>
<dbReference type="AlphaFoldDB" id="A0A1I5T497"/>
<dbReference type="OrthoDB" id="9768177at2"/>
<dbReference type="InterPro" id="IPR012910">
    <property type="entry name" value="Plug_dom"/>
</dbReference>
<evidence type="ECO:0000313" key="13">
    <source>
        <dbReference type="Proteomes" id="UP000199306"/>
    </source>
</evidence>
<dbReference type="NCBIfam" id="TIGR04057">
    <property type="entry name" value="SusC_RagA_signa"/>
    <property type="match status" value="1"/>
</dbReference>
<organism evidence="12 13">
    <name type="scientific">Pseudarcicella hirudinis</name>
    <dbReference type="NCBI Taxonomy" id="1079859"/>
    <lineage>
        <taxon>Bacteria</taxon>
        <taxon>Pseudomonadati</taxon>
        <taxon>Bacteroidota</taxon>
        <taxon>Cytophagia</taxon>
        <taxon>Cytophagales</taxon>
        <taxon>Flectobacillaceae</taxon>
        <taxon>Pseudarcicella</taxon>
    </lineage>
</organism>
<keyword evidence="4 8" id="KW-0812">Transmembrane</keyword>
<keyword evidence="13" id="KW-1185">Reference proteome</keyword>
<keyword evidence="2 8" id="KW-0813">Transport</keyword>
<dbReference type="InterPro" id="IPR036942">
    <property type="entry name" value="Beta-barrel_TonB_sf"/>
</dbReference>
<dbReference type="InterPro" id="IPR008969">
    <property type="entry name" value="CarboxyPept-like_regulatory"/>
</dbReference>
<keyword evidence="7 8" id="KW-0998">Cell outer membrane</keyword>
<dbReference type="InterPro" id="IPR023996">
    <property type="entry name" value="TonB-dep_OMP_SusC/RagA"/>
</dbReference>
<evidence type="ECO:0000256" key="9">
    <source>
        <dbReference type="RuleBase" id="RU003357"/>
    </source>
</evidence>
<dbReference type="Proteomes" id="UP000199306">
    <property type="component" value="Unassembled WGS sequence"/>
</dbReference>
<dbReference type="Pfam" id="PF00593">
    <property type="entry name" value="TonB_dep_Rec_b-barrel"/>
    <property type="match status" value="1"/>
</dbReference>
<dbReference type="Gene3D" id="2.40.170.20">
    <property type="entry name" value="TonB-dependent receptor, beta-barrel domain"/>
    <property type="match status" value="1"/>
</dbReference>
<name>A0A1I5T497_9BACT</name>
<comment type="subcellular location">
    <subcellularLocation>
        <location evidence="1 8">Cell outer membrane</location>
        <topology evidence="1 8">Multi-pass membrane protein</topology>
    </subcellularLocation>
</comment>
<dbReference type="PROSITE" id="PS52016">
    <property type="entry name" value="TONB_DEPENDENT_REC_3"/>
    <property type="match status" value="1"/>
</dbReference>
<dbReference type="STRING" id="1079859.SAMN04515674_105365"/>
<dbReference type="SUPFAM" id="SSF56935">
    <property type="entry name" value="Porins"/>
    <property type="match status" value="1"/>
</dbReference>
<feature type="domain" description="TonB-dependent receptor-like beta-barrel" evidence="10">
    <location>
        <begin position="403"/>
        <end position="975"/>
    </location>
</feature>
<evidence type="ECO:0000256" key="2">
    <source>
        <dbReference type="ARBA" id="ARBA00022448"/>
    </source>
</evidence>
<dbReference type="InterPro" id="IPR039426">
    <property type="entry name" value="TonB-dep_rcpt-like"/>
</dbReference>
<dbReference type="GO" id="GO:0009279">
    <property type="term" value="C:cell outer membrane"/>
    <property type="evidence" value="ECO:0007669"/>
    <property type="project" value="UniProtKB-SubCell"/>
</dbReference>
<dbReference type="SUPFAM" id="SSF49464">
    <property type="entry name" value="Carboxypeptidase regulatory domain-like"/>
    <property type="match status" value="1"/>
</dbReference>
<proteinExistence type="inferred from homology"/>
<dbReference type="InterPro" id="IPR023997">
    <property type="entry name" value="TonB-dep_OMP_SusC/RagA_CS"/>
</dbReference>
<comment type="similarity">
    <text evidence="8 9">Belongs to the TonB-dependent receptor family.</text>
</comment>
<evidence type="ECO:0000256" key="1">
    <source>
        <dbReference type="ARBA" id="ARBA00004571"/>
    </source>
</evidence>
<sequence>MKNTIIKKPESKRVSLCLGVIPWVATLLVAAISPIDAAPIGSAGNLSERLAPAEKVISGRVLAEDTKEGLPGATVSLKGVPGVGTMTDVQGNFKLTIPGNKGTLIFSFVGYRSKEISIGDKSAVEVTLETDVYSLSEVVVTGYGSQKRENLTGSVATISSKKLMDVTTPNVANMIQGKIPGVEVTSNTGQPGGLPTIRIRGRASIVSSTDPIWVVDGVIWHGVPNLNPGDIESMTVLKDAAAGALYGSRGANGVLVVTTKGGKFGKKNQYWFKAETGISQFNNGNFKLMDFQQLYDYWGGFYAADGKNKANLPEYYKPALLQTNTDWLKLGTQNGKIQQYTLAFQGGGEKSTIYASGNYYKEEGSVKGYNYERFSTRVNMDYELSPRVIFKPKVAATYTQTEDRQHSLYNMYLNLPWDKPYDANGIPRNAQIASPWYGRDQSNYLYDLQWNYGTSKTFNVIANMDLQWNITDKLVFRSTNNTTYYNSDGFSYTDPRSNAGLDANGQLSESMAKRTTRFTNQMLNYTNTFGKHFIDALAAYEYNDYTYNDLTATGKGISPGSTVLNTVATPVSTKGITNDYSFQSVLFNANYSYNDRFNAQISFRRDGSSRFGKNNRYGNFYSVSAGWNIHKEAFFRSRIIDYLRVKAAHGGVGNTPVALYPQYGVYAIDQQYNGSPAAIISTLGNDNLTWEKSFDTNLGVQIGLWKHVNFGVEIYNKNTSGLLHYVPFPTVSGYTGRYENIGAVRNQGIEMALGVDIIKHKDFTWHADLTFSRNLNKIIELYQNQRQINGQKVIEVGENIDTWYLRKWMGVDPANGKPLWERVDPSTGARTTTSTYSQATLQETGVSTPDFYGGLQSEVAYKGLSLSVNFGYSKGAMAYNATRQLFDSDGAYPTYNQMVLADGWSRWTPENPNNATHPQAIYGGNSQSNRPSSRYLEDASYIRLRNITLAYRLPKNLCNYLRMSGVGLNVSVDNLATWTKYSGVDPEAAIYGVNGDLTSVYPVSRRVMFGLNVTF</sequence>
<dbReference type="RefSeq" id="WP_092017018.1">
    <property type="nucleotide sequence ID" value="NZ_FOXH01000005.1"/>
</dbReference>
<gene>
    <name evidence="12" type="ORF">SAMN04515674_105365</name>
</gene>
<reference evidence="12 13" key="1">
    <citation type="submission" date="2016-10" db="EMBL/GenBank/DDBJ databases">
        <authorList>
            <person name="de Groot N.N."/>
        </authorList>
    </citation>
    <scope>NUCLEOTIDE SEQUENCE [LARGE SCALE GENOMIC DNA]</scope>
    <source>
        <strain evidence="13">E92,LMG 26720,CCM 7988</strain>
    </source>
</reference>
<evidence type="ECO:0000256" key="3">
    <source>
        <dbReference type="ARBA" id="ARBA00022452"/>
    </source>
</evidence>
<evidence type="ECO:0000256" key="5">
    <source>
        <dbReference type="ARBA" id="ARBA00023077"/>
    </source>
</evidence>
<evidence type="ECO:0000259" key="11">
    <source>
        <dbReference type="Pfam" id="PF07715"/>
    </source>
</evidence>
<dbReference type="InterPro" id="IPR037066">
    <property type="entry name" value="Plug_dom_sf"/>
</dbReference>
<evidence type="ECO:0000256" key="6">
    <source>
        <dbReference type="ARBA" id="ARBA00023136"/>
    </source>
</evidence>
<dbReference type="NCBIfam" id="TIGR04056">
    <property type="entry name" value="OMP_RagA_SusC"/>
    <property type="match status" value="1"/>
</dbReference>
<evidence type="ECO:0000256" key="7">
    <source>
        <dbReference type="ARBA" id="ARBA00023237"/>
    </source>
</evidence>
<dbReference type="Pfam" id="PF07715">
    <property type="entry name" value="Plug"/>
    <property type="match status" value="1"/>
</dbReference>
<feature type="domain" description="TonB-dependent receptor plug" evidence="11">
    <location>
        <begin position="149"/>
        <end position="254"/>
    </location>
</feature>
<evidence type="ECO:0000259" key="10">
    <source>
        <dbReference type="Pfam" id="PF00593"/>
    </source>
</evidence>
<dbReference type="EMBL" id="FOXH01000005">
    <property type="protein sequence ID" value="SFP77882.1"/>
    <property type="molecule type" value="Genomic_DNA"/>
</dbReference>
<dbReference type="Gene3D" id="2.170.130.10">
    <property type="entry name" value="TonB-dependent receptor, plug domain"/>
    <property type="match status" value="1"/>
</dbReference>